<evidence type="ECO:0000313" key="2">
    <source>
        <dbReference type="EMBL" id="KAH7316732.1"/>
    </source>
</evidence>
<name>A0A8K0SKD3_9HYPO</name>
<gene>
    <name evidence="2" type="ORF">B0I35DRAFT_433854</name>
</gene>
<protein>
    <submittedName>
        <fullName evidence="2">Uncharacterized protein</fullName>
    </submittedName>
</protein>
<dbReference type="EMBL" id="JAGPNK010000008">
    <property type="protein sequence ID" value="KAH7316732.1"/>
    <property type="molecule type" value="Genomic_DNA"/>
</dbReference>
<dbReference type="OrthoDB" id="5367275at2759"/>
<organism evidence="2 3">
    <name type="scientific">Stachybotrys elegans</name>
    <dbReference type="NCBI Taxonomy" id="80388"/>
    <lineage>
        <taxon>Eukaryota</taxon>
        <taxon>Fungi</taxon>
        <taxon>Dikarya</taxon>
        <taxon>Ascomycota</taxon>
        <taxon>Pezizomycotina</taxon>
        <taxon>Sordariomycetes</taxon>
        <taxon>Hypocreomycetidae</taxon>
        <taxon>Hypocreales</taxon>
        <taxon>Stachybotryaceae</taxon>
        <taxon>Stachybotrys</taxon>
    </lineage>
</organism>
<evidence type="ECO:0000313" key="3">
    <source>
        <dbReference type="Proteomes" id="UP000813444"/>
    </source>
</evidence>
<evidence type="ECO:0000256" key="1">
    <source>
        <dbReference type="SAM" id="Phobius"/>
    </source>
</evidence>
<proteinExistence type="predicted"/>
<keyword evidence="3" id="KW-1185">Reference proteome</keyword>
<keyword evidence="1" id="KW-0812">Transmembrane</keyword>
<sequence>MRQVLLTSSQVSLLLSSGIIFLCTLALFLSGYVIQQRTLRELRVAVRPRQSRPSPNVYLPDHFKRPTTKLEDGTVIVGESEADKEAREHKDHREAQVVEIVATEEHGHANNKGVAKEKLAMLEAIKAQAADKAWAVDNPDPASNNHLPVTRAERRRMIKDEIQRLSQTNERTLYQRRLW</sequence>
<reference evidence="2" key="1">
    <citation type="journal article" date="2021" name="Nat. Commun.">
        <title>Genetic determinants of endophytism in the Arabidopsis root mycobiome.</title>
        <authorList>
            <person name="Mesny F."/>
            <person name="Miyauchi S."/>
            <person name="Thiergart T."/>
            <person name="Pickel B."/>
            <person name="Atanasova L."/>
            <person name="Karlsson M."/>
            <person name="Huettel B."/>
            <person name="Barry K.W."/>
            <person name="Haridas S."/>
            <person name="Chen C."/>
            <person name="Bauer D."/>
            <person name="Andreopoulos W."/>
            <person name="Pangilinan J."/>
            <person name="LaButti K."/>
            <person name="Riley R."/>
            <person name="Lipzen A."/>
            <person name="Clum A."/>
            <person name="Drula E."/>
            <person name="Henrissat B."/>
            <person name="Kohler A."/>
            <person name="Grigoriev I.V."/>
            <person name="Martin F.M."/>
            <person name="Hacquard S."/>
        </authorList>
    </citation>
    <scope>NUCLEOTIDE SEQUENCE</scope>
    <source>
        <strain evidence="2">MPI-CAGE-CH-0235</strain>
    </source>
</reference>
<dbReference type="Proteomes" id="UP000813444">
    <property type="component" value="Unassembled WGS sequence"/>
</dbReference>
<keyword evidence="1" id="KW-1133">Transmembrane helix</keyword>
<dbReference type="AlphaFoldDB" id="A0A8K0SKD3"/>
<keyword evidence="1" id="KW-0472">Membrane</keyword>
<comment type="caution">
    <text evidence="2">The sequence shown here is derived from an EMBL/GenBank/DDBJ whole genome shotgun (WGS) entry which is preliminary data.</text>
</comment>
<accession>A0A8K0SKD3</accession>
<feature type="transmembrane region" description="Helical" evidence="1">
    <location>
        <begin position="12"/>
        <end position="34"/>
    </location>
</feature>